<protein>
    <submittedName>
        <fullName evidence="2">IS3 family transposase</fullName>
    </submittedName>
</protein>
<feature type="domain" description="Integrase catalytic" evidence="1">
    <location>
        <begin position="3"/>
        <end position="43"/>
    </location>
</feature>
<proteinExistence type="predicted"/>
<organism evidence="2 3">
    <name type="scientific">Legionella lytica</name>
    <dbReference type="NCBI Taxonomy" id="96232"/>
    <lineage>
        <taxon>Bacteria</taxon>
        <taxon>Pseudomonadati</taxon>
        <taxon>Pseudomonadota</taxon>
        <taxon>Gammaproteobacteria</taxon>
        <taxon>Legionellales</taxon>
        <taxon>Legionellaceae</taxon>
        <taxon>Legionella</taxon>
    </lineage>
</organism>
<evidence type="ECO:0000313" key="2">
    <source>
        <dbReference type="EMBL" id="USQ13633.1"/>
    </source>
</evidence>
<evidence type="ECO:0000313" key="3">
    <source>
        <dbReference type="Proteomes" id="UP001057474"/>
    </source>
</evidence>
<dbReference type="EMBL" id="CP071527">
    <property type="protein sequence ID" value="USQ13633.1"/>
    <property type="molecule type" value="Genomic_DNA"/>
</dbReference>
<evidence type="ECO:0000259" key="1">
    <source>
        <dbReference type="Pfam" id="PF13333"/>
    </source>
</evidence>
<dbReference type="Pfam" id="PF13333">
    <property type="entry name" value="rve_2"/>
    <property type="match status" value="1"/>
</dbReference>
<accession>A0ABY4Y7L9</accession>
<reference evidence="2" key="1">
    <citation type="submission" date="2021-03" db="EMBL/GenBank/DDBJ databases">
        <title>Legionella lytica PCM 2298.</title>
        <authorList>
            <person name="Koper P."/>
        </authorList>
    </citation>
    <scope>NUCLEOTIDE SEQUENCE</scope>
    <source>
        <strain evidence="2">PCM 2298</strain>
    </source>
</reference>
<dbReference type="InterPro" id="IPR001584">
    <property type="entry name" value="Integrase_cat-core"/>
</dbReference>
<dbReference type="Proteomes" id="UP001057474">
    <property type="component" value="Chromosome"/>
</dbReference>
<dbReference type="InterPro" id="IPR012337">
    <property type="entry name" value="RNaseH-like_sf"/>
</dbReference>
<gene>
    <name evidence="2" type="ORF">J2N86_13270</name>
</gene>
<dbReference type="InterPro" id="IPR050900">
    <property type="entry name" value="Transposase_IS3/IS150/IS904"/>
</dbReference>
<dbReference type="PANTHER" id="PTHR46889">
    <property type="entry name" value="TRANSPOSASE INSF FOR INSERTION SEQUENCE IS3B-RELATED"/>
    <property type="match status" value="1"/>
</dbReference>
<dbReference type="SUPFAM" id="SSF53098">
    <property type="entry name" value="Ribonuclease H-like"/>
    <property type="match status" value="1"/>
</dbReference>
<dbReference type="PANTHER" id="PTHR46889:SF4">
    <property type="entry name" value="TRANSPOSASE INSO FOR INSERTION SEQUENCE ELEMENT IS911B-RELATED"/>
    <property type="match status" value="1"/>
</dbReference>
<sequence length="56" mass="6894">MMESFYHTLKTELIYGEKIKTRAETQLLVFDYIEVFYNRQRLHSTLDFIRPQMNFS</sequence>
<keyword evidence="3" id="KW-1185">Reference proteome</keyword>
<name>A0ABY4Y7L9_9GAMM</name>